<comment type="caution">
    <text evidence="2">The sequence shown here is derived from an EMBL/GenBank/DDBJ whole genome shotgun (WGS) entry which is preliminary data.</text>
</comment>
<dbReference type="Proteomes" id="UP000265768">
    <property type="component" value="Unassembled WGS sequence"/>
</dbReference>
<organism evidence="2 3">
    <name type="scientific">Bailinhaonella thermotolerans</name>
    <dbReference type="NCBI Taxonomy" id="1070861"/>
    <lineage>
        <taxon>Bacteria</taxon>
        <taxon>Bacillati</taxon>
        <taxon>Actinomycetota</taxon>
        <taxon>Actinomycetes</taxon>
        <taxon>Streptosporangiales</taxon>
        <taxon>Streptosporangiaceae</taxon>
        <taxon>Bailinhaonella</taxon>
    </lineage>
</organism>
<reference evidence="2 3" key="1">
    <citation type="submission" date="2018-09" db="EMBL/GenBank/DDBJ databases">
        <title>YIM 75507 draft genome.</title>
        <authorList>
            <person name="Tang S."/>
            <person name="Feng Y."/>
        </authorList>
    </citation>
    <scope>NUCLEOTIDE SEQUENCE [LARGE SCALE GENOMIC DNA]</scope>
    <source>
        <strain evidence="2 3">YIM 75507</strain>
    </source>
</reference>
<feature type="domain" description="YspA cpYpsA-related SLOG" evidence="1">
    <location>
        <begin position="25"/>
        <end position="79"/>
    </location>
</feature>
<accession>A0A3A4AX17</accession>
<dbReference type="InterPro" id="IPR019627">
    <property type="entry name" value="YAcAr"/>
</dbReference>
<proteinExistence type="predicted"/>
<name>A0A3A4AX17_9ACTN</name>
<evidence type="ECO:0000313" key="3">
    <source>
        <dbReference type="Proteomes" id="UP000265768"/>
    </source>
</evidence>
<keyword evidence="3" id="KW-1185">Reference proteome</keyword>
<gene>
    <name evidence="2" type="ORF">D5H75_31560</name>
</gene>
<dbReference type="Pfam" id="PF10686">
    <property type="entry name" value="YAcAr"/>
    <property type="match status" value="1"/>
</dbReference>
<evidence type="ECO:0000259" key="1">
    <source>
        <dbReference type="Pfam" id="PF10686"/>
    </source>
</evidence>
<protein>
    <submittedName>
        <fullName evidence="2">DUF2493 domain-containing protein</fullName>
    </submittedName>
</protein>
<dbReference type="RefSeq" id="WP_119930227.1">
    <property type="nucleotide sequence ID" value="NZ_QZEY01000017.1"/>
</dbReference>
<dbReference type="EMBL" id="QZEY01000017">
    <property type="protein sequence ID" value="RJL23972.1"/>
    <property type="molecule type" value="Genomic_DNA"/>
</dbReference>
<sequence length="199" mass="21595">MEPTSADPAGPPGPRAPAAGRLAEPRVLVCGSRWWPWPDAVAAALDGLARRYGDGLVVIEGAARGADDAAHRWCLRHGLGDDRHRCHPVNWAAEKRARPRGWKAAGPERNTRMLGEDPHLILAFHDRLDPAAGGTSDMCLRGLLSGVPVWHIPGADPRQGRWLALDMFPTSRIRRVRAHLTALRRTAQQDPPPGTAPTA</sequence>
<evidence type="ECO:0000313" key="2">
    <source>
        <dbReference type="EMBL" id="RJL23972.1"/>
    </source>
</evidence>
<dbReference type="AlphaFoldDB" id="A0A3A4AX17"/>
<dbReference type="OrthoDB" id="4224528at2"/>